<reference evidence="3" key="2">
    <citation type="submission" date="2013-12" db="EMBL/GenBank/DDBJ databases">
        <authorList>
            <person name="Yu Y."/>
            <person name="Lee S."/>
            <person name="de Baynast K."/>
            <person name="Wissotski M."/>
            <person name="Liu L."/>
            <person name="Talag J."/>
            <person name="Goicoechea J."/>
            <person name="Angelova A."/>
            <person name="Jetty R."/>
            <person name="Kudrna D."/>
            <person name="Golser W."/>
            <person name="Rivera L."/>
            <person name="Zhang J."/>
            <person name="Wing R."/>
        </authorList>
    </citation>
    <scope>NUCLEOTIDE SEQUENCE</scope>
</reference>
<dbReference type="Proteomes" id="UP000032180">
    <property type="component" value="Chromosome 5"/>
</dbReference>
<organism evidence="2 3">
    <name type="scientific">Leersia perrieri</name>
    <dbReference type="NCBI Taxonomy" id="77586"/>
    <lineage>
        <taxon>Eukaryota</taxon>
        <taxon>Viridiplantae</taxon>
        <taxon>Streptophyta</taxon>
        <taxon>Embryophyta</taxon>
        <taxon>Tracheophyta</taxon>
        <taxon>Spermatophyta</taxon>
        <taxon>Magnoliopsida</taxon>
        <taxon>Liliopsida</taxon>
        <taxon>Poales</taxon>
        <taxon>Poaceae</taxon>
        <taxon>BOP clade</taxon>
        <taxon>Oryzoideae</taxon>
        <taxon>Oryzeae</taxon>
        <taxon>Oryzinae</taxon>
        <taxon>Leersia</taxon>
    </lineage>
</organism>
<dbReference type="InterPro" id="IPR014002">
    <property type="entry name" value="Agenet_dom_plant"/>
</dbReference>
<dbReference type="STRING" id="77586.A0A0D9WCJ7"/>
<dbReference type="SMART" id="SM00743">
    <property type="entry name" value="Agenet"/>
    <property type="match status" value="1"/>
</dbReference>
<proteinExistence type="predicted"/>
<dbReference type="Gramene" id="LPERR05G02430.1">
    <property type="protein sequence ID" value="LPERR05G02430.1"/>
    <property type="gene ID" value="LPERR05G02430"/>
</dbReference>
<evidence type="ECO:0000313" key="2">
    <source>
        <dbReference type="EnsemblPlants" id="LPERR05G02430.1"/>
    </source>
</evidence>
<protein>
    <recommendedName>
        <fullName evidence="1">Agenet domain-containing protein</fullName>
    </recommendedName>
</protein>
<dbReference type="HOGENOM" id="CLU_1344987_0_0_1"/>
<reference evidence="2 3" key="1">
    <citation type="submission" date="2012-08" db="EMBL/GenBank/DDBJ databases">
        <title>Oryza genome evolution.</title>
        <authorList>
            <person name="Wing R.A."/>
        </authorList>
    </citation>
    <scope>NUCLEOTIDE SEQUENCE</scope>
</reference>
<feature type="domain" description="Agenet" evidence="1">
    <location>
        <begin position="76"/>
        <end position="136"/>
    </location>
</feature>
<name>A0A0D9WCJ7_9ORYZ</name>
<accession>A0A0D9WCJ7</accession>
<dbReference type="PANTHER" id="PTHR36805">
    <property type="entry name" value="AGENET DOMAIN-CONTAINING PROTEIN"/>
    <property type="match status" value="1"/>
</dbReference>
<evidence type="ECO:0000259" key="1">
    <source>
        <dbReference type="SMART" id="SM00743"/>
    </source>
</evidence>
<reference evidence="2" key="3">
    <citation type="submission" date="2015-04" db="UniProtKB">
        <authorList>
            <consortium name="EnsemblPlants"/>
        </authorList>
    </citation>
    <scope>IDENTIFICATION</scope>
</reference>
<dbReference type="AlphaFoldDB" id="A0A0D9WCJ7"/>
<keyword evidence="3" id="KW-1185">Reference proteome</keyword>
<dbReference type="eggNOG" id="ENOG502QWQ5">
    <property type="taxonomic scope" value="Eukaryota"/>
</dbReference>
<dbReference type="EnsemblPlants" id="LPERR05G02430.1">
    <property type="protein sequence ID" value="LPERR05G02430.1"/>
    <property type="gene ID" value="LPERR05G02430"/>
</dbReference>
<sequence>MHVTEKGELEYLLEFVEYPDEEKTWTLVFEKNPAYGKRNSNVGRECMIRPSYPELYRGGQIPEQLPKSNVIVSVCDTPKVGDRIEWLSEGCYWTAEIIKLLSEDMVKVELLKPPIGEGRSYDAHCKDIRPALDWSLEKGWTVPRSQTHRRAAQMKRVHLMMMKSKRGNRRKEHRILHKKLQSDSYRCHNGGDSEAQLSIQIIGP</sequence>
<evidence type="ECO:0000313" key="3">
    <source>
        <dbReference type="Proteomes" id="UP000032180"/>
    </source>
</evidence>
<dbReference type="PANTHER" id="PTHR36805:SF7">
    <property type="entry name" value="AGENET DOMAIN-CONTAINING PROTEIN"/>
    <property type="match status" value="1"/>
</dbReference>